<sequence>MLTPIATLDAALAGVGLFCIYKIATRKSLGPLPPGPKGLPLLGNVLDMPKEKEWLTFAKWGEMWGDLVTITIFGQPFIVLNNIDVAAELLDKRSAINSDRPVIPMGGELVGWKNTLVLIPYGARFRSFRKKFHQVIGTPAMMKQFEPAEEHETQKFLRRLLKSPEDLGAHVRKMAGAIILQISHGYTVAEGTDPFVTLADEATEQFSYSTAPGGFLVNLVPPLASLPDWFPGAGFKQTAKEWAKTLDETASYPFRFVKEQMASGTAEKSFVSALLEEPVSPEEENDIKWSAASLYTGGADTTVASNYAFFLAMTLYPEVQKKAQAELDAVVGPNRLPTFQDRPNLPYMNAVAMEALRWHSVAPTSVPHRTTEDQFYKGYFIPKGTLFITNIWKMMHDPTVYSNPSEFRPERFLGDAPERDPRDACFGFGRRICPGRVLADASVFIATAMTLATLKISKVVEDGKVITPVVDQTTGTISHPVPFKCSIEPRSEKAKALIFAEP</sequence>
<comment type="cofactor">
    <cofactor evidence="1 9">
        <name>heme</name>
        <dbReference type="ChEBI" id="CHEBI:30413"/>
    </cofactor>
</comment>
<dbReference type="PANTHER" id="PTHR46300:SF7">
    <property type="entry name" value="P450, PUTATIVE (EUROFUNG)-RELATED"/>
    <property type="match status" value="1"/>
</dbReference>
<dbReference type="PROSITE" id="PS00086">
    <property type="entry name" value="CYTOCHROME_P450"/>
    <property type="match status" value="1"/>
</dbReference>
<dbReference type="CDD" id="cd11065">
    <property type="entry name" value="CYP64-like"/>
    <property type="match status" value="1"/>
</dbReference>
<dbReference type="PRINTS" id="PR00463">
    <property type="entry name" value="EP450I"/>
</dbReference>
<keyword evidence="7 9" id="KW-0408">Iron</keyword>
<dbReference type="Proteomes" id="UP000027073">
    <property type="component" value="Unassembled WGS sequence"/>
</dbReference>
<dbReference type="InterPro" id="IPR001128">
    <property type="entry name" value="Cyt_P450"/>
</dbReference>
<evidence type="ECO:0000256" key="8">
    <source>
        <dbReference type="ARBA" id="ARBA00023033"/>
    </source>
</evidence>
<evidence type="ECO:0000256" key="10">
    <source>
        <dbReference type="RuleBase" id="RU000461"/>
    </source>
</evidence>
<dbReference type="VEuPathDB" id="FungiDB:PLEOSDRAFT_1031899"/>
<comment type="pathway">
    <text evidence="2">Secondary metabolite biosynthesis.</text>
</comment>
<evidence type="ECO:0000313" key="11">
    <source>
        <dbReference type="EMBL" id="KDQ32915.1"/>
    </source>
</evidence>
<dbReference type="EMBL" id="KL198004">
    <property type="protein sequence ID" value="KDQ32915.1"/>
    <property type="molecule type" value="Genomic_DNA"/>
</dbReference>
<keyword evidence="5 9" id="KW-0479">Metal-binding</keyword>
<evidence type="ECO:0000256" key="1">
    <source>
        <dbReference type="ARBA" id="ARBA00001971"/>
    </source>
</evidence>
<reference evidence="12" key="1">
    <citation type="journal article" date="2014" name="Proc. Natl. Acad. Sci. U.S.A.">
        <title>Extensive sampling of basidiomycete genomes demonstrates inadequacy of the white-rot/brown-rot paradigm for wood decay fungi.</title>
        <authorList>
            <person name="Riley R."/>
            <person name="Salamov A.A."/>
            <person name="Brown D.W."/>
            <person name="Nagy L.G."/>
            <person name="Floudas D."/>
            <person name="Held B.W."/>
            <person name="Levasseur A."/>
            <person name="Lombard V."/>
            <person name="Morin E."/>
            <person name="Otillar R."/>
            <person name="Lindquist E.A."/>
            <person name="Sun H."/>
            <person name="LaButti K.M."/>
            <person name="Schmutz J."/>
            <person name="Jabbour D."/>
            <person name="Luo H."/>
            <person name="Baker S.E."/>
            <person name="Pisabarro A.G."/>
            <person name="Walton J.D."/>
            <person name="Blanchette R.A."/>
            <person name="Henrissat B."/>
            <person name="Martin F."/>
            <person name="Cullen D."/>
            <person name="Hibbett D.S."/>
            <person name="Grigoriev I.V."/>
        </authorList>
    </citation>
    <scope>NUCLEOTIDE SEQUENCE [LARGE SCALE GENOMIC DNA]</scope>
    <source>
        <strain evidence="12">PC15</strain>
    </source>
</reference>
<dbReference type="InterPro" id="IPR002401">
    <property type="entry name" value="Cyt_P450_E_grp-I"/>
</dbReference>
<feature type="binding site" description="axial binding residue" evidence="9">
    <location>
        <position position="433"/>
    </location>
    <ligand>
        <name>heme</name>
        <dbReference type="ChEBI" id="CHEBI:30413"/>
    </ligand>
    <ligandPart>
        <name>Fe</name>
        <dbReference type="ChEBI" id="CHEBI:18248"/>
    </ligandPart>
</feature>
<dbReference type="GO" id="GO:0004497">
    <property type="term" value="F:monooxygenase activity"/>
    <property type="evidence" value="ECO:0007669"/>
    <property type="project" value="UniProtKB-KW"/>
</dbReference>
<evidence type="ECO:0000256" key="3">
    <source>
        <dbReference type="ARBA" id="ARBA00010617"/>
    </source>
</evidence>
<gene>
    <name evidence="11" type="ORF">PLEOSDRAFT_1031899</name>
</gene>
<evidence type="ECO:0000256" key="4">
    <source>
        <dbReference type="ARBA" id="ARBA00022617"/>
    </source>
</evidence>
<name>A0A067P116_PLEO1</name>
<dbReference type="Gene3D" id="1.10.630.10">
    <property type="entry name" value="Cytochrome P450"/>
    <property type="match status" value="1"/>
</dbReference>
<evidence type="ECO:0000256" key="6">
    <source>
        <dbReference type="ARBA" id="ARBA00023002"/>
    </source>
</evidence>
<evidence type="ECO:0008006" key="13">
    <source>
        <dbReference type="Google" id="ProtNLM"/>
    </source>
</evidence>
<dbReference type="PANTHER" id="PTHR46300">
    <property type="entry name" value="P450, PUTATIVE (EUROFUNG)-RELATED-RELATED"/>
    <property type="match status" value="1"/>
</dbReference>
<dbReference type="HOGENOM" id="CLU_001570_2_3_1"/>
<dbReference type="Pfam" id="PF00067">
    <property type="entry name" value="p450"/>
    <property type="match status" value="1"/>
</dbReference>
<keyword evidence="4 9" id="KW-0349">Heme</keyword>
<keyword evidence="6 10" id="KW-0560">Oxidoreductase</keyword>
<dbReference type="InParanoid" id="A0A067P116"/>
<dbReference type="GO" id="GO:0016705">
    <property type="term" value="F:oxidoreductase activity, acting on paired donors, with incorporation or reduction of molecular oxygen"/>
    <property type="evidence" value="ECO:0007669"/>
    <property type="project" value="InterPro"/>
</dbReference>
<accession>A0A067P116</accession>
<dbReference type="SUPFAM" id="SSF48264">
    <property type="entry name" value="Cytochrome P450"/>
    <property type="match status" value="1"/>
</dbReference>
<dbReference type="OrthoDB" id="2789670at2759"/>
<dbReference type="InterPro" id="IPR036396">
    <property type="entry name" value="Cyt_P450_sf"/>
</dbReference>
<evidence type="ECO:0000256" key="9">
    <source>
        <dbReference type="PIRSR" id="PIRSR602401-1"/>
    </source>
</evidence>
<proteinExistence type="inferred from homology"/>
<dbReference type="GO" id="GO:0020037">
    <property type="term" value="F:heme binding"/>
    <property type="evidence" value="ECO:0007669"/>
    <property type="project" value="InterPro"/>
</dbReference>
<dbReference type="AlphaFoldDB" id="A0A067P116"/>
<comment type="similarity">
    <text evidence="3 10">Belongs to the cytochrome P450 family.</text>
</comment>
<protein>
    <recommendedName>
        <fullName evidence="13">Cytochrome P450</fullName>
    </recommendedName>
</protein>
<keyword evidence="8 10" id="KW-0503">Monooxygenase</keyword>
<dbReference type="InterPro" id="IPR050364">
    <property type="entry name" value="Cytochrome_P450_fung"/>
</dbReference>
<dbReference type="InterPro" id="IPR017972">
    <property type="entry name" value="Cyt_P450_CS"/>
</dbReference>
<evidence type="ECO:0000313" key="12">
    <source>
        <dbReference type="Proteomes" id="UP000027073"/>
    </source>
</evidence>
<evidence type="ECO:0000256" key="2">
    <source>
        <dbReference type="ARBA" id="ARBA00005179"/>
    </source>
</evidence>
<evidence type="ECO:0000256" key="5">
    <source>
        <dbReference type="ARBA" id="ARBA00022723"/>
    </source>
</evidence>
<dbReference type="STRING" id="1137138.A0A067P116"/>
<evidence type="ECO:0000256" key="7">
    <source>
        <dbReference type="ARBA" id="ARBA00023004"/>
    </source>
</evidence>
<dbReference type="GO" id="GO:0005506">
    <property type="term" value="F:iron ion binding"/>
    <property type="evidence" value="ECO:0007669"/>
    <property type="project" value="InterPro"/>
</dbReference>
<organism evidence="11 12">
    <name type="scientific">Pleurotus ostreatus (strain PC15)</name>
    <name type="common">Oyster mushroom</name>
    <dbReference type="NCBI Taxonomy" id="1137138"/>
    <lineage>
        <taxon>Eukaryota</taxon>
        <taxon>Fungi</taxon>
        <taxon>Dikarya</taxon>
        <taxon>Basidiomycota</taxon>
        <taxon>Agaricomycotina</taxon>
        <taxon>Agaricomycetes</taxon>
        <taxon>Agaricomycetidae</taxon>
        <taxon>Agaricales</taxon>
        <taxon>Pleurotineae</taxon>
        <taxon>Pleurotaceae</taxon>
        <taxon>Pleurotus</taxon>
    </lineage>
</organism>